<name>A0AAE3TDY9_9BACT</name>
<dbReference type="InterPro" id="IPR001036">
    <property type="entry name" value="Acrflvin-R"/>
</dbReference>
<feature type="transmembrane region" description="Helical" evidence="1">
    <location>
        <begin position="862"/>
        <end position="881"/>
    </location>
</feature>
<feature type="transmembrane region" description="Helical" evidence="1">
    <location>
        <begin position="888"/>
        <end position="908"/>
    </location>
</feature>
<dbReference type="GO" id="GO:0005886">
    <property type="term" value="C:plasma membrane"/>
    <property type="evidence" value="ECO:0007669"/>
    <property type="project" value="TreeGrafter"/>
</dbReference>
<evidence type="ECO:0000313" key="3">
    <source>
        <dbReference type="Proteomes" id="UP001221302"/>
    </source>
</evidence>
<dbReference type="Proteomes" id="UP001221302">
    <property type="component" value="Unassembled WGS sequence"/>
</dbReference>
<dbReference type="InterPro" id="IPR027463">
    <property type="entry name" value="AcrB_DN_DC_subdom"/>
</dbReference>
<dbReference type="PRINTS" id="PR00702">
    <property type="entry name" value="ACRIFLAVINRP"/>
</dbReference>
<comment type="caution">
    <text evidence="2">The sequence shown here is derived from an EMBL/GenBank/DDBJ whole genome shotgun (WGS) entry which is preliminary data.</text>
</comment>
<feature type="transmembrane region" description="Helical" evidence="1">
    <location>
        <begin position="962"/>
        <end position="979"/>
    </location>
</feature>
<dbReference type="GO" id="GO:0042910">
    <property type="term" value="F:xenobiotic transmembrane transporter activity"/>
    <property type="evidence" value="ECO:0007669"/>
    <property type="project" value="TreeGrafter"/>
</dbReference>
<dbReference type="Gene3D" id="3.30.70.1440">
    <property type="entry name" value="Multidrug efflux transporter AcrB pore domain"/>
    <property type="match status" value="1"/>
</dbReference>
<feature type="transmembrane region" description="Helical" evidence="1">
    <location>
        <begin position="12"/>
        <end position="30"/>
    </location>
</feature>
<evidence type="ECO:0000313" key="2">
    <source>
        <dbReference type="EMBL" id="MDF1611927.1"/>
    </source>
</evidence>
<dbReference type="Gene3D" id="3.30.70.1430">
    <property type="entry name" value="Multidrug efflux transporter AcrB pore domain"/>
    <property type="match status" value="2"/>
</dbReference>
<keyword evidence="1" id="KW-0812">Transmembrane</keyword>
<dbReference type="SUPFAM" id="SSF82714">
    <property type="entry name" value="Multidrug efflux transporter AcrB TolC docking domain, DN and DC subdomains"/>
    <property type="match status" value="2"/>
</dbReference>
<keyword evidence="1" id="KW-1133">Transmembrane helix</keyword>
<dbReference type="Gene3D" id="3.30.2090.10">
    <property type="entry name" value="Multidrug efflux transporter AcrB TolC docking domain, DN and DC subdomains"/>
    <property type="match status" value="2"/>
</dbReference>
<keyword evidence="3" id="KW-1185">Reference proteome</keyword>
<proteinExistence type="predicted"/>
<feature type="transmembrane region" description="Helical" evidence="1">
    <location>
        <begin position="338"/>
        <end position="353"/>
    </location>
</feature>
<dbReference type="SUPFAM" id="SSF82866">
    <property type="entry name" value="Multidrug efflux transporter AcrB transmembrane domain"/>
    <property type="match status" value="2"/>
</dbReference>
<organism evidence="2 3">
    <name type="scientific">Stygiobacter electus</name>
    <dbReference type="NCBI Taxonomy" id="3032292"/>
    <lineage>
        <taxon>Bacteria</taxon>
        <taxon>Pseudomonadati</taxon>
        <taxon>Ignavibacteriota</taxon>
        <taxon>Ignavibacteria</taxon>
        <taxon>Ignavibacteriales</taxon>
        <taxon>Melioribacteraceae</taxon>
        <taxon>Stygiobacter</taxon>
    </lineage>
</organism>
<dbReference type="EMBL" id="JARGDL010000008">
    <property type="protein sequence ID" value="MDF1611927.1"/>
    <property type="molecule type" value="Genomic_DNA"/>
</dbReference>
<keyword evidence="1" id="KW-0472">Membrane</keyword>
<dbReference type="Pfam" id="PF00873">
    <property type="entry name" value="ACR_tran"/>
    <property type="match status" value="1"/>
</dbReference>
<sequence>MTITELSIKRPSLIIVVFAALIALGLFSYSKLKYELLPKFSPPIITITTIYPGASPNEVETGVTKVIEDAVAGMDKVSEVRSSSLEGVSMVIIELLQSANTEVSLQDAQRKVNEIQNNLPSGAKTPTITKFALDELPILRMGVTSNMDSRSLYQFIKDKIQPQLSRVPGVGQVVLVGGDQREIKVNLDLQKIKAYNLSIMQITQSIKTSNLDFPTGKIKDKDGQFIVRVSGKLSSIEELKNLPVGISRQGGIVKLSDVAEVEDGIKEYNNILKLNFKSTIGIIVQKQNDANTVEVAELVKKELRKIEQQYVDDGLKFEIASDASLFTIDAANAVKEDLTIAVILVAIVMLMFLHSIRNSIIVLIAIPSSLISTFIAIYAFGFSLNLMTLLALSLVVGILVDDSIVVLENIYHYLEKGTEKRTAALKGRNEIGFAALAITFVDVSVFLPLALVGGIVGNILRQFSVVVVVSTLMSLFVSFTLTPLLASRFGKLERLTKATLLGKFAIWFENFFRNFTDKYIELLKWSFKNRGKVWIATILLFFASLSLVPIGLIGFEFMSPVDTGEFTVNVELKPGTTIEQTNKISQKIEGTISKIPEVKKIYTNVGSSSEGLIGFSTPNNSEITVTLIPKNERKRSTQEVKDEIKQKVVQIAGAKVRVNDVGIFGTANETPIQILLNGTDNDELIETAKDVAKIVKTIPGTADVRLSSETGNPETKITIDRNKLLNYGLTLAEVGATLRVALTGDDESTLREGNTEYDIRVVLDQFDRSKTEELGNISFTNRFGQQIYLKQFADISRSTGPTKLTRQARSASVIIYSQAIGRPSGSIAQDFENKMKEYKLPKGVTYNFIGMVKNQKESFADMFLALFAGILFTYMIMVILYDSFIYPFIILFSIPLAMIGALFALALVMKSLTIFSMLGVIMLVGLVGKNAILLVDRTNAQRALGENLHDALIDAGRMRIRPIFMTTLTMIFGMLPIALSVSKGAEWKSGLAWALIGGLTSSLFLTLVIVPIVYTKVEEIKIAFIPFVKKIISKFSKNNQEIIVDENKLDFEK</sequence>
<feature type="transmembrane region" description="Helical" evidence="1">
    <location>
        <begin position="360"/>
        <end position="380"/>
    </location>
</feature>
<accession>A0AAE3TDY9</accession>
<dbReference type="PANTHER" id="PTHR32063">
    <property type="match status" value="1"/>
</dbReference>
<feature type="transmembrane region" description="Helical" evidence="1">
    <location>
        <begin position="991"/>
        <end position="1014"/>
    </location>
</feature>
<protein>
    <submittedName>
        <fullName evidence="2">Efflux RND transporter permease subunit</fullName>
    </submittedName>
</protein>
<dbReference type="AlphaFoldDB" id="A0AAE3TDY9"/>
<feature type="transmembrane region" description="Helical" evidence="1">
    <location>
        <begin position="386"/>
        <end position="410"/>
    </location>
</feature>
<evidence type="ECO:0000256" key="1">
    <source>
        <dbReference type="SAM" id="Phobius"/>
    </source>
</evidence>
<feature type="transmembrane region" description="Helical" evidence="1">
    <location>
        <begin position="463"/>
        <end position="486"/>
    </location>
</feature>
<feature type="transmembrane region" description="Helical" evidence="1">
    <location>
        <begin position="914"/>
        <end position="935"/>
    </location>
</feature>
<feature type="transmembrane region" description="Helical" evidence="1">
    <location>
        <begin position="533"/>
        <end position="555"/>
    </location>
</feature>
<dbReference type="Gene3D" id="1.20.1640.10">
    <property type="entry name" value="Multidrug efflux transporter AcrB transmembrane domain"/>
    <property type="match status" value="2"/>
</dbReference>
<dbReference type="SUPFAM" id="SSF82693">
    <property type="entry name" value="Multidrug efflux transporter AcrB pore domain, PN1, PN2, PC1 and PC2 subdomains"/>
    <property type="match status" value="3"/>
</dbReference>
<feature type="transmembrane region" description="Helical" evidence="1">
    <location>
        <begin position="431"/>
        <end position="457"/>
    </location>
</feature>
<dbReference type="Gene3D" id="3.30.70.1320">
    <property type="entry name" value="Multidrug efflux transporter AcrB pore domain like"/>
    <property type="match status" value="1"/>
</dbReference>
<dbReference type="PANTHER" id="PTHR32063:SF0">
    <property type="entry name" value="SWARMING MOTILITY PROTEIN SWRC"/>
    <property type="match status" value="1"/>
</dbReference>
<reference evidence="2" key="1">
    <citation type="submission" date="2023-03" db="EMBL/GenBank/DDBJ databases">
        <title>Stygiobacter electus gen. nov., sp. nov., facultatively anaerobic thermotolerant bacterium of the class Ignavibacteria from a well of Yessentuki mineral water deposit.</title>
        <authorList>
            <person name="Podosokorskaya O.A."/>
            <person name="Elcheninov A.G."/>
            <person name="Petrova N.F."/>
            <person name="Zavarzina D.G."/>
            <person name="Kublanov I.V."/>
            <person name="Merkel A.Y."/>
        </authorList>
    </citation>
    <scope>NUCLEOTIDE SEQUENCE</scope>
    <source>
        <strain evidence="2">09-Me</strain>
    </source>
</reference>
<dbReference type="RefSeq" id="WP_321535695.1">
    <property type="nucleotide sequence ID" value="NZ_JARGDL010000008.1"/>
</dbReference>
<gene>
    <name evidence="2" type="ORF">P0M35_07180</name>
</gene>